<dbReference type="Proteomes" id="UP000011761">
    <property type="component" value="Unassembled WGS sequence"/>
</dbReference>
<keyword evidence="6" id="KW-1185">Reference proteome</keyword>
<dbReference type="PANTHER" id="PTHR23003">
    <property type="entry name" value="RNA RECOGNITION MOTIF RRM DOMAIN CONTAINING PROTEIN"/>
    <property type="match status" value="1"/>
</dbReference>
<dbReference type="InterPro" id="IPR012677">
    <property type="entry name" value="Nucleotide-bd_a/b_plait_sf"/>
</dbReference>
<evidence type="ECO:0000259" key="4">
    <source>
        <dbReference type="PROSITE" id="PS50102"/>
    </source>
</evidence>
<dbReference type="OMA" id="WQEFKDH"/>
<dbReference type="eggNOG" id="ENOG502SU10">
    <property type="taxonomic scope" value="Eukaryota"/>
</dbReference>
<dbReference type="GO" id="GO:0005737">
    <property type="term" value="C:cytoplasm"/>
    <property type="evidence" value="ECO:0007669"/>
    <property type="project" value="TreeGrafter"/>
</dbReference>
<dbReference type="GeneID" id="19108190"/>
<dbReference type="Gene3D" id="3.30.70.330">
    <property type="match status" value="1"/>
</dbReference>
<dbReference type="STRING" id="717646.M2NLL8"/>
<dbReference type="RefSeq" id="XP_007672536.1">
    <property type="nucleotide sequence ID" value="XM_007674346.1"/>
</dbReference>
<gene>
    <name evidence="5" type="ORF">BAUCODRAFT_128698</name>
</gene>
<evidence type="ECO:0000256" key="3">
    <source>
        <dbReference type="SAM" id="MobiDB-lite"/>
    </source>
</evidence>
<proteinExistence type="predicted"/>
<evidence type="ECO:0000256" key="2">
    <source>
        <dbReference type="PROSITE-ProRule" id="PRU00176"/>
    </source>
</evidence>
<protein>
    <recommendedName>
        <fullName evidence="4">RRM domain-containing protein</fullName>
    </recommendedName>
</protein>
<dbReference type="InterPro" id="IPR000504">
    <property type="entry name" value="RRM_dom"/>
</dbReference>
<sequence length="314" mass="34216">MAIYPNGRTGEGYARVQRADEARSLYIYLVGSPIEGRRVRVHLWDISCPDARFVRCNCEDGTSPHTAQGLEVTRIAGSSGWQIVPPDAPMQQPQAPYPSYSLYQSAVAPSHRTATNGSHTSPFPPGSLAQTMSDVQLSQPSPHHAANLYAQCYPTTPTYHHQPSRAAWRAHQAANSQPYSPTPYAISSTGTPINVVNGTVRTEARGVFVSGLKFGAQGKDVEALFSRAGRVVKCEMQKDASTRRPKGSATILFASAVEARQAIELFHRKTYMNMTLLVREDKERTAISPPIASQASRSSEPVIVNGSQVHMKQA</sequence>
<feature type="region of interest" description="Disordered" evidence="3">
    <location>
        <begin position="288"/>
        <end position="314"/>
    </location>
</feature>
<feature type="domain" description="RRM" evidence="4">
    <location>
        <begin position="205"/>
        <end position="283"/>
    </location>
</feature>
<dbReference type="GO" id="GO:0005634">
    <property type="term" value="C:nucleus"/>
    <property type="evidence" value="ECO:0007669"/>
    <property type="project" value="TreeGrafter"/>
</dbReference>
<evidence type="ECO:0000313" key="5">
    <source>
        <dbReference type="EMBL" id="EMD00036.1"/>
    </source>
</evidence>
<dbReference type="HOGENOM" id="CLU_885628_0_0_1"/>
<dbReference type="SMART" id="SM00360">
    <property type="entry name" value="RRM"/>
    <property type="match status" value="1"/>
</dbReference>
<accession>M2NLL8</accession>
<dbReference type="EMBL" id="KB445551">
    <property type="protein sequence ID" value="EMD00036.1"/>
    <property type="molecule type" value="Genomic_DNA"/>
</dbReference>
<dbReference type="InterPro" id="IPR050374">
    <property type="entry name" value="RRT5_SRSF_SR"/>
</dbReference>
<dbReference type="GO" id="GO:0003729">
    <property type="term" value="F:mRNA binding"/>
    <property type="evidence" value="ECO:0007669"/>
    <property type="project" value="TreeGrafter"/>
</dbReference>
<evidence type="ECO:0000256" key="1">
    <source>
        <dbReference type="ARBA" id="ARBA00022884"/>
    </source>
</evidence>
<organism evidence="5 6">
    <name type="scientific">Baudoinia panamericana (strain UAMH 10762)</name>
    <name type="common">Angels' share fungus</name>
    <name type="synonym">Baudoinia compniacensis (strain UAMH 10762)</name>
    <dbReference type="NCBI Taxonomy" id="717646"/>
    <lineage>
        <taxon>Eukaryota</taxon>
        <taxon>Fungi</taxon>
        <taxon>Dikarya</taxon>
        <taxon>Ascomycota</taxon>
        <taxon>Pezizomycotina</taxon>
        <taxon>Dothideomycetes</taxon>
        <taxon>Dothideomycetidae</taxon>
        <taxon>Mycosphaerellales</taxon>
        <taxon>Teratosphaeriaceae</taxon>
        <taxon>Baudoinia</taxon>
    </lineage>
</organism>
<dbReference type="InterPro" id="IPR035979">
    <property type="entry name" value="RBD_domain_sf"/>
</dbReference>
<dbReference type="AlphaFoldDB" id="M2NLL8"/>
<keyword evidence="1 2" id="KW-0694">RNA-binding</keyword>
<dbReference type="CDD" id="cd00590">
    <property type="entry name" value="RRM_SF"/>
    <property type="match status" value="1"/>
</dbReference>
<dbReference type="Pfam" id="PF00076">
    <property type="entry name" value="RRM_1"/>
    <property type="match status" value="1"/>
</dbReference>
<evidence type="ECO:0000313" key="6">
    <source>
        <dbReference type="Proteomes" id="UP000011761"/>
    </source>
</evidence>
<dbReference type="PROSITE" id="PS50102">
    <property type="entry name" value="RRM"/>
    <property type="match status" value="1"/>
</dbReference>
<name>M2NLL8_BAUPA</name>
<reference evidence="5" key="1">
    <citation type="journal article" date="2012" name="PLoS Pathog.">
        <title>Diverse lifestyles and strategies of plant pathogenesis encoded in the genomes of eighteen Dothideomycetes fungi.</title>
        <authorList>
            <person name="Ohm R.A."/>
            <person name="Feau N."/>
            <person name="Henrissat B."/>
            <person name="Schoch C.L."/>
            <person name="Horwitz B.A."/>
            <person name="Barry K.W."/>
            <person name="Condon B.J."/>
            <person name="Copeland A.C."/>
            <person name="Dhillon B."/>
            <person name="Glaser F."/>
            <person name="Hesse C.N."/>
            <person name="Kosti I."/>
            <person name="LaButti K."/>
            <person name="Lindquist E.A."/>
            <person name="Lucas S."/>
            <person name="Salamov A.A."/>
            <person name="Bradshaw R.E."/>
            <person name="Ciuffetti L."/>
            <person name="Hamelin R.C."/>
            <person name="Kema G.H.J."/>
            <person name="Lawrence C."/>
            <person name="Scott J.A."/>
            <person name="Spatafora J.W."/>
            <person name="Turgeon B.G."/>
            <person name="de Wit P.J.G.M."/>
            <person name="Zhong S."/>
            <person name="Goodwin S.B."/>
            <person name="Grigoriev I.V."/>
        </authorList>
    </citation>
    <scope>NUCLEOTIDE SEQUENCE [LARGE SCALE GENOMIC DNA]</scope>
    <source>
        <strain evidence="5">UAMH 10762</strain>
    </source>
</reference>
<dbReference type="SUPFAM" id="SSF54928">
    <property type="entry name" value="RNA-binding domain, RBD"/>
    <property type="match status" value="1"/>
</dbReference>
<feature type="compositionally biased region" description="Polar residues" evidence="3">
    <location>
        <begin position="291"/>
        <end position="314"/>
    </location>
</feature>
<dbReference type="KEGG" id="bcom:BAUCODRAFT_128698"/>
<dbReference type="OrthoDB" id="1049195at2759"/>